<dbReference type="Pfam" id="PF04548">
    <property type="entry name" value="AIG1"/>
    <property type="match status" value="1"/>
</dbReference>
<dbReference type="Proteomes" id="UP001501920">
    <property type="component" value="Chromosome 14"/>
</dbReference>
<keyword evidence="6" id="KW-1185">Reference proteome</keyword>
<evidence type="ECO:0000256" key="2">
    <source>
        <dbReference type="ARBA" id="ARBA00022741"/>
    </source>
</evidence>
<dbReference type="InterPro" id="IPR048997">
    <property type="entry name" value="Stonustoxin-like_helical"/>
</dbReference>
<dbReference type="SUPFAM" id="SSF49265">
    <property type="entry name" value="Fibronectin type III"/>
    <property type="match status" value="1"/>
</dbReference>
<dbReference type="InterPro" id="IPR036116">
    <property type="entry name" value="FN3_sf"/>
</dbReference>
<dbReference type="GeneTree" id="ENSGT00390000014380"/>
<dbReference type="STRING" id="42514.ENSPNAP00000019167"/>
<evidence type="ECO:0000313" key="6">
    <source>
        <dbReference type="Proteomes" id="UP001501920"/>
    </source>
</evidence>
<protein>
    <recommendedName>
        <fullName evidence="4">Fibronectin type-III domain-containing protein</fullName>
    </recommendedName>
</protein>
<dbReference type="InterPro" id="IPR040581">
    <property type="entry name" value="Thioredoxin_11"/>
</dbReference>
<feature type="domain" description="Fibronectin type-III" evidence="4">
    <location>
        <begin position="516"/>
        <end position="609"/>
    </location>
</feature>
<reference evidence="5 6" key="1">
    <citation type="submission" date="2020-10" db="EMBL/GenBank/DDBJ databases">
        <title>Pygocentrus nattereri (red-bellied piranha) genome, fPygNat1, primary haplotype.</title>
        <authorList>
            <person name="Myers G."/>
            <person name="Meyer A."/>
            <person name="Karagic N."/>
            <person name="Pippel M."/>
            <person name="Winkler S."/>
            <person name="Tracey A."/>
            <person name="Wood J."/>
            <person name="Formenti G."/>
            <person name="Howe K."/>
            <person name="Fedrigo O."/>
            <person name="Jarvis E.D."/>
        </authorList>
    </citation>
    <scope>NUCLEOTIDE SEQUENCE [LARGE SCALE GENOMIC DNA]</scope>
</reference>
<sequence length="1293" mass="146096">MSDSKTFELAVLGRPFQLGMLYDCRRDALIPGITLWDSETLMRNVNVRPQPNTEFKIIASDSSEEKLSALNVNASLEASFLCGLVSVKGSAQYLNDKKKSTRQSRVTLQYKSTTRFEQLTMEHLGIGNVKHCNVFEEGSATHVVTALLYGAQAFFVFDQEVSSNESHQEIHGNLQACIKNIPTISIEGQASLDMTDDENQRTNKFTCTFHGDFALESNPVSYQEAIKVYSQIPKLLGENGEHAVPVSAWLYPLRKLDTAAAQMVREISVGLVRGAQRIMDELDDADMQCQDLMKVDMAIQFPEIKAKLRKFKSLSSEYKLVFQKKLSKLLPSIRGGGKEEQDLVTLLTSKERSPFQSVLMSAYLNDREREMNIIRSYLEIMREVPVLSSSKDLDKAVLKANTDYVVAFAFSSLKEEESYLLDLENYLKEVSRSGEEHFSYEATAPKKSEQWFCSKDVSALTRQNIQLFLDFKRSNNGRQNIDFFIVSIPDNHVTASSIHVYEKGICLSSEFELPSEPHVPSFLRAEHDQIHLQIKPPAHGISSVESYCVSHQTVQSSDWTEVTTEGNSLSVTIKQLEPNEEYRFKCKAVCRPGVSLSSEETAFFKTHPCGPPGPLKLKSKESDKITITWDMPTSIGKDIQVIGYVVEFQEQPKKEQIAEVWESIRIANRQCTIQGLRADTDYRIRVLANCAPAGMSLPTPESMFTTTKLSDKSVQMKSAEASSQLFLEKSFLLKKGNPSIYVLNQEKKFRENEQFNQYAFGRKVEQGQNKVLLLLGSTGAGKTTLVNAMVNYILGVKWQEHHRFKLIHEVTNRTQAESQTSEVTSYELYNQPGFQVPYSLTIVDTPGFGDTRGMDQDKLIIEKMKSFLCSPLGINHINAVCFVVQASLARLSAAQKYIFDSVLSIFGKDVAENIIILVTFADGKDIPVLQAIKAAGLPCHKDSKGSPTHFRFNNSVIYTQKKVKNTSESDSGEDDAEEEDDEKLKEIVWTSNFKQMSKFFIKTLGVLNSKDLTLTKEVLEERERLEKAMADLTPQITAGLSMLNRIKAFKEGLKSESSNMKQNENFEQEVPVLKAKRTPVNCYTVNCSKCLFTCHSNCFLPEDDPLSTCAAMDEAGHCTVCSGLCNHSAHIKEKALWTYETKMEKQTIDELKENFMKAKGKFMNTKQMLDELESEFDVIEEKLRQLIKLSSSCLQRLNAIALKPTSLSTREYIEILIKTEKEEKKPGFEDRILGLEKIKQECIILDKIAKGEDLLESEQQVIAERKRRLKTVAMKAKKIKDVVRQWEKVTKPE</sequence>
<dbReference type="InterPro" id="IPR003961">
    <property type="entry name" value="FN3_dom"/>
</dbReference>
<evidence type="ECO:0000259" key="4">
    <source>
        <dbReference type="PROSITE" id="PS50853"/>
    </source>
</evidence>
<proteinExistence type="inferred from homology"/>
<dbReference type="CDD" id="cd00063">
    <property type="entry name" value="FN3"/>
    <property type="match status" value="2"/>
</dbReference>
<dbReference type="Gene3D" id="3.40.50.300">
    <property type="entry name" value="P-loop containing nucleotide triphosphate hydrolases"/>
    <property type="match status" value="1"/>
</dbReference>
<dbReference type="PROSITE" id="PS50853">
    <property type="entry name" value="FN3"/>
    <property type="match status" value="2"/>
</dbReference>
<gene>
    <name evidence="5" type="primary">MLH3</name>
</gene>
<comment type="similarity">
    <text evidence="1">Belongs to the TRAFAC class TrmE-Era-EngA-EngB-Septin-like GTPase superfamily. AIG1/Toc34/Toc159-like paraseptin GTPase family. IAN subfamily.</text>
</comment>
<dbReference type="OrthoDB" id="8954335at2759"/>
<dbReference type="InterPro" id="IPR052090">
    <property type="entry name" value="Cytolytic_pore-forming_toxin"/>
</dbReference>
<evidence type="ECO:0000313" key="5">
    <source>
        <dbReference type="Ensembl" id="ENSPNAP00000019167.1"/>
    </source>
</evidence>
<keyword evidence="2" id="KW-0547">Nucleotide-binding</keyword>
<evidence type="ECO:0000256" key="1">
    <source>
        <dbReference type="ARBA" id="ARBA00008535"/>
    </source>
</evidence>
<dbReference type="InterPro" id="IPR013783">
    <property type="entry name" value="Ig-like_fold"/>
</dbReference>
<reference evidence="5" key="2">
    <citation type="submission" date="2025-08" db="UniProtKB">
        <authorList>
            <consortium name="Ensembl"/>
        </authorList>
    </citation>
    <scope>IDENTIFICATION</scope>
</reference>
<dbReference type="Ensembl" id="ENSPNAT00000028807.2">
    <property type="protein sequence ID" value="ENSPNAP00000019167.1"/>
    <property type="gene ID" value="ENSPNAG00000004915.2"/>
</dbReference>
<accession>A0A3B4D497</accession>
<dbReference type="InterPro" id="IPR027417">
    <property type="entry name" value="P-loop_NTPase"/>
</dbReference>
<dbReference type="FunFam" id="3.40.50.300:FF:002049">
    <property type="entry name" value="Si:ch73-170d6.2"/>
    <property type="match status" value="1"/>
</dbReference>
<organism evidence="5 6">
    <name type="scientific">Pygocentrus nattereri</name>
    <name type="common">Red-bellied piranha</name>
    <dbReference type="NCBI Taxonomy" id="42514"/>
    <lineage>
        <taxon>Eukaryota</taxon>
        <taxon>Metazoa</taxon>
        <taxon>Chordata</taxon>
        <taxon>Craniata</taxon>
        <taxon>Vertebrata</taxon>
        <taxon>Euteleostomi</taxon>
        <taxon>Actinopterygii</taxon>
        <taxon>Neopterygii</taxon>
        <taxon>Teleostei</taxon>
        <taxon>Ostariophysi</taxon>
        <taxon>Characiformes</taxon>
        <taxon>Characoidei</taxon>
        <taxon>Pygocentrus</taxon>
    </lineage>
</organism>
<dbReference type="SMART" id="SM00060">
    <property type="entry name" value="FN3"/>
    <property type="match status" value="2"/>
</dbReference>
<name>A0A3B4D497_PYGNA</name>
<dbReference type="PANTHER" id="PTHR31594:SF16">
    <property type="entry name" value="SI:CH211-281L24.3"/>
    <property type="match status" value="1"/>
</dbReference>
<dbReference type="Pfam" id="PF00041">
    <property type="entry name" value="fn3"/>
    <property type="match status" value="2"/>
</dbReference>
<dbReference type="Gene3D" id="2.60.40.10">
    <property type="entry name" value="Immunoglobulins"/>
    <property type="match status" value="2"/>
</dbReference>
<dbReference type="OMA" id="FVCKANE"/>
<dbReference type="PANTHER" id="PTHR31594">
    <property type="entry name" value="AIG1-TYPE G DOMAIN-CONTAINING PROTEIN"/>
    <property type="match status" value="1"/>
</dbReference>
<feature type="coiled-coil region" evidence="3">
    <location>
        <begin position="1162"/>
        <end position="1189"/>
    </location>
</feature>
<reference evidence="5" key="3">
    <citation type="submission" date="2025-09" db="UniProtKB">
        <authorList>
            <consortium name="Ensembl"/>
        </authorList>
    </citation>
    <scope>IDENTIFICATION</scope>
</reference>
<dbReference type="Pfam" id="PF18078">
    <property type="entry name" value="Thioredoxin_11"/>
    <property type="match status" value="1"/>
</dbReference>
<dbReference type="InterPro" id="IPR006703">
    <property type="entry name" value="G_AIG1"/>
</dbReference>
<dbReference type="GO" id="GO:0005525">
    <property type="term" value="F:GTP binding"/>
    <property type="evidence" value="ECO:0007669"/>
    <property type="project" value="InterPro"/>
</dbReference>
<feature type="domain" description="Fibronectin type-III" evidence="4">
    <location>
        <begin position="611"/>
        <end position="710"/>
    </location>
</feature>
<dbReference type="SUPFAM" id="SSF52540">
    <property type="entry name" value="P-loop containing nucleoside triphosphate hydrolases"/>
    <property type="match status" value="1"/>
</dbReference>
<dbReference type="Pfam" id="PF21109">
    <property type="entry name" value="Stonustoxin_helical"/>
    <property type="match status" value="1"/>
</dbReference>
<evidence type="ECO:0000256" key="3">
    <source>
        <dbReference type="SAM" id="Coils"/>
    </source>
</evidence>
<keyword evidence="3" id="KW-0175">Coiled coil</keyword>